<proteinExistence type="predicted"/>
<reference evidence="3" key="1">
    <citation type="journal article" date="2011" name="Nature">
        <title>Genome sequence and analysis of the tuber crop potato.</title>
        <authorList>
            <consortium name="The Potato Genome Sequencing Consortium"/>
        </authorList>
    </citation>
    <scope>NUCLEOTIDE SEQUENCE [LARGE SCALE GENOMIC DNA]</scope>
    <source>
        <strain evidence="3">cv. DM1-3 516 R44</strain>
    </source>
</reference>
<dbReference type="AlphaFoldDB" id="M1D998"/>
<evidence type="ECO:0000313" key="3">
    <source>
        <dbReference type="Proteomes" id="UP000011115"/>
    </source>
</evidence>
<feature type="region of interest" description="Disordered" evidence="1">
    <location>
        <begin position="44"/>
        <end position="75"/>
    </location>
</feature>
<dbReference type="HOGENOM" id="CLU_031508_0_0_1"/>
<dbReference type="Proteomes" id="UP000011115">
    <property type="component" value="Unassembled WGS sequence"/>
</dbReference>
<dbReference type="PaxDb" id="4113-PGSC0003DMT400085330"/>
<dbReference type="Gramene" id="PGSC0003DMT400085330">
    <property type="protein sequence ID" value="PGSC0003DMT400085330"/>
    <property type="gene ID" value="PGSC0003DMG400034901"/>
</dbReference>
<organism evidence="2 3">
    <name type="scientific">Solanum tuberosum</name>
    <name type="common">Potato</name>
    <dbReference type="NCBI Taxonomy" id="4113"/>
    <lineage>
        <taxon>Eukaryota</taxon>
        <taxon>Viridiplantae</taxon>
        <taxon>Streptophyta</taxon>
        <taxon>Embryophyta</taxon>
        <taxon>Tracheophyta</taxon>
        <taxon>Spermatophyta</taxon>
        <taxon>Magnoliopsida</taxon>
        <taxon>eudicotyledons</taxon>
        <taxon>Gunneridae</taxon>
        <taxon>Pentapetalae</taxon>
        <taxon>asterids</taxon>
        <taxon>lamiids</taxon>
        <taxon>Solanales</taxon>
        <taxon>Solanaceae</taxon>
        <taxon>Solanoideae</taxon>
        <taxon>Solaneae</taxon>
        <taxon>Solanum</taxon>
    </lineage>
</organism>
<evidence type="ECO:0000256" key="1">
    <source>
        <dbReference type="SAM" id="MobiDB-lite"/>
    </source>
</evidence>
<reference evidence="2" key="2">
    <citation type="submission" date="2015-06" db="UniProtKB">
        <authorList>
            <consortium name="EnsemblPlants"/>
        </authorList>
    </citation>
    <scope>IDENTIFICATION</scope>
    <source>
        <strain evidence="2">DM1-3 516 R44</strain>
    </source>
</reference>
<sequence length="658" mass="72394">MYMATRSETLTLKGKVTLESIVEAIVDVSWRIANMKKRMASVEGRLSGMEERSNIPSNRVPQPQPNPVVYPSPCKDSYAGTSVKSGGTRVPSQEPTTKGVTDAFVGCSNIQGKKDPSCGRQSTIANLNTFTIANEQSVNVSLSLSEPIDSLHYIDNVLVENVDTLVDPIDDRIDSSSKIDLCPPSVDTCALKDSTLFDDNRVDQPAYDEITHSDVPSGVNLESSIVLDSYTCYSNPLWCEAFPPKDENIFLEDESTLVGKEGDEEEGGVCFPITSSSWCVSLLNGMTNTFEPTRSHTHVDTLEEVDLRDTFLYYLFTYNEAHDIEWSVLFEGKSVNMVNGCALDPSTWLAFPFDPSSVLNCNLCAGVFGRNGKHLGVDIVDSFPYAGKLFLGFCHPLEEPTLCVGKDSFLDPFSISYPKHDLVECASHGGRRYLPREGVGVSSFEWCSLVVEKNDHCPGSPLVGFIAMTIEDIWLFLVFESPRSIILSVNLCTTPHAKRISFLLMIYMVLQGLDSRTQSYLLAYGDTHTCVGMLSYVSSGINRANESLLDSMLCNPFPFDPGVNFKCAECGSNTICPLHDSSLVLLLDPMCLNEVCLPIWVGNTNVLEPTHELGIITFLKFSSALDGVLIWINTTSAFALRYESVHVILEHKGGLVLV</sequence>
<dbReference type="InParanoid" id="M1D998"/>
<name>M1D998_SOLTU</name>
<dbReference type="EnsemblPlants" id="PGSC0003DMT400085330">
    <property type="protein sequence ID" value="PGSC0003DMT400085330"/>
    <property type="gene ID" value="PGSC0003DMG400034901"/>
</dbReference>
<keyword evidence="3" id="KW-1185">Reference proteome</keyword>
<protein>
    <submittedName>
        <fullName evidence="2">Uncharacterized protein</fullName>
    </submittedName>
</protein>
<accession>M1D998</accession>
<evidence type="ECO:0000313" key="2">
    <source>
        <dbReference type="EnsemblPlants" id="PGSC0003DMT400085330"/>
    </source>
</evidence>